<dbReference type="Proteomes" id="UP000000263">
    <property type="component" value="Chromosome"/>
</dbReference>
<dbReference type="EMBL" id="CP000804">
    <property type="protein sequence ID" value="ABU56410.1"/>
    <property type="molecule type" value="Genomic_DNA"/>
</dbReference>
<accession>A7NG23</accession>
<name>A7NG23_ROSCS</name>
<evidence type="ECO:0000313" key="1">
    <source>
        <dbReference type="EMBL" id="ABU56410.1"/>
    </source>
</evidence>
<protein>
    <submittedName>
        <fullName evidence="1">Uncharacterized protein</fullName>
    </submittedName>
</protein>
<dbReference type="AlphaFoldDB" id="A7NG23"/>
<dbReference type="OrthoDB" id="5582699at2"/>
<sequence>MPRRLSLPCDRLCAMYEAGATTITLARLYDCHPATIARYLRQCGVTLRTGRFTARPFDEALFRRLYLEEQLPLTRIAIALNVSVSTLGNWRRRLGIPPRRRRA</sequence>
<organism evidence="1 2">
    <name type="scientific">Roseiflexus castenholzii (strain DSM 13941 / HLO8)</name>
    <dbReference type="NCBI Taxonomy" id="383372"/>
    <lineage>
        <taxon>Bacteria</taxon>
        <taxon>Bacillati</taxon>
        <taxon>Chloroflexota</taxon>
        <taxon>Chloroflexia</taxon>
        <taxon>Chloroflexales</taxon>
        <taxon>Roseiflexineae</taxon>
        <taxon>Roseiflexaceae</taxon>
        <taxon>Roseiflexus</taxon>
    </lineage>
</organism>
<gene>
    <name evidence="1" type="ordered locus">Rcas_0277</name>
</gene>
<keyword evidence="2" id="KW-1185">Reference proteome</keyword>
<reference evidence="1 2" key="1">
    <citation type="submission" date="2007-08" db="EMBL/GenBank/DDBJ databases">
        <title>Complete sequence of Roseiflexus castenholzii DSM 13941.</title>
        <authorList>
            <consortium name="US DOE Joint Genome Institute"/>
            <person name="Copeland A."/>
            <person name="Lucas S."/>
            <person name="Lapidus A."/>
            <person name="Barry K."/>
            <person name="Glavina del Rio T."/>
            <person name="Dalin E."/>
            <person name="Tice H."/>
            <person name="Pitluck S."/>
            <person name="Thompson L.S."/>
            <person name="Brettin T."/>
            <person name="Bruce D."/>
            <person name="Detter J.C."/>
            <person name="Han C."/>
            <person name="Tapia R."/>
            <person name="Schmutz J."/>
            <person name="Larimer F."/>
            <person name="Land M."/>
            <person name="Hauser L."/>
            <person name="Kyrpides N."/>
            <person name="Mikhailova N."/>
            <person name="Bryant D.A."/>
            <person name="Hanada S."/>
            <person name="Tsukatani Y."/>
            <person name="Richardson P."/>
        </authorList>
    </citation>
    <scope>NUCLEOTIDE SEQUENCE [LARGE SCALE GENOMIC DNA]</scope>
    <source>
        <strain evidence="2">DSM 13941 / HLO8</strain>
    </source>
</reference>
<dbReference type="RefSeq" id="WP_011997814.1">
    <property type="nucleotide sequence ID" value="NC_009767.1"/>
</dbReference>
<dbReference type="KEGG" id="rca:Rcas_0277"/>
<dbReference type="Gene3D" id="1.10.10.60">
    <property type="entry name" value="Homeodomain-like"/>
    <property type="match status" value="1"/>
</dbReference>
<proteinExistence type="predicted"/>
<evidence type="ECO:0000313" key="2">
    <source>
        <dbReference type="Proteomes" id="UP000000263"/>
    </source>
</evidence>
<dbReference type="HOGENOM" id="CLU_2261708_0_0_0"/>